<gene>
    <name evidence="8" type="ORF">CTOB1V02_LOCUS11902</name>
</gene>
<dbReference type="InterPro" id="IPR020894">
    <property type="entry name" value="Cadherin_CS"/>
</dbReference>
<protein>
    <submittedName>
        <fullName evidence="8">Uncharacterized protein</fullName>
    </submittedName>
</protein>
<dbReference type="GO" id="GO:0000902">
    <property type="term" value="P:cell morphogenesis"/>
    <property type="evidence" value="ECO:0007669"/>
    <property type="project" value="TreeGrafter"/>
</dbReference>
<evidence type="ECO:0000256" key="1">
    <source>
        <dbReference type="ARBA" id="ARBA00004167"/>
    </source>
</evidence>
<evidence type="ECO:0000256" key="6">
    <source>
        <dbReference type="ARBA" id="ARBA00022989"/>
    </source>
</evidence>
<dbReference type="GO" id="GO:0016339">
    <property type="term" value="P:calcium-dependent cell-cell adhesion via plasma membrane cell adhesion molecules"/>
    <property type="evidence" value="ECO:0007669"/>
    <property type="project" value="TreeGrafter"/>
</dbReference>
<keyword evidence="5" id="KW-0106">Calcium</keyword>
<dbReference type="GO" id="GO:0007043">
    <property type="term" value="P:cell-cell junction assembly"/>
    <property type="evidence" value="ECO:0007669"/>
    <property type="project" value="TreeGrafter"/>
</dbReference>
<evidence type="ECO:0000256" key="4">
    <source>
        <dbReference type="ARBA" id="ARBA00022737"/>
    </source>
</evidence>
<keyword evidence="4" id="KW-0677">Repeat</keyword>
<organism evidence="8">
    <name type="scientific">Cyprideis torosa</name>
    <dbReference type="NCBI Taxonomy" id="163714"/>
    <lineage>
        <taxon>Eukaryota</taxon>
        <taxon>Metazoa</taxon>
        <taxon>Ecdysozoa</taxon>
        <taxon>Arthropoda</taxon>
        <taxon>Crustacea</taxon>
        <taxon>Oligostraca</taxon>
        <taxon>Ostracoda</taxon>
        <taxon>Podocopa</taxon>
        <taxon>Podocopida</taxon>
        <taxon>Cytherocopina</taxon>
        <taxon>Cytheroidea</taxon>
        <taxon>Cytherideidae</taxon>
        <taxon>Cyprideis</taxon>
    </lineage>
</organism>
<dbReference type="Gene3D" id="2.60.40.60">
    <property type="entry name" value="Cadherins"/>
    <property type="match status" value="2"/>
</dbReference>
<accession>A0A7R8WLM0</accession>
<dbReference type="CDD" id="cd11304">
    <property type="entry name" value="Cadherin_repeat"/>
    <property type="match status" value="1"/>
</dbReference>
<dbReference type="Pfam" id="PF00028">
    <property type="entry name" value="Cadherin"/>
    <property type="match status" value="1"/>
</dbReference>
<dbReference type="GO" id="GO:0044331">
    <property type="term" value="P:cell-cell adhesion mediated by cadherin"/>
    <property type="evidence" value="ECO:0007669"/>
    <property type="project" value="TreeGrafter"/>
</dbReference>
<keyword evidence="2" id="KW-0812">Transmembrane</keyword>
<feature type="non-terminal residue" evidence="8">
    <location>
        <position position="1"/>
    </location>
</feature>
<evidence type="ECO:0000313" key="8">
    <source>
        <dbReference type="EMBL" id="CAD7234084.1"/>
    </source>
</evidence>
<dbReference type="AlphaFoldDB" id="A0A7R8WLM0"/>
<proteinExistence type="predicted"/>
<keyword evidence="6" id="KW-1133">Transmembrane helix</keyword>
<evidence type="ECO:0000256" key="3">
    <source>
        <dbReference type="ARBA" id="ARBA00022729"/>
    </source>
</evidence>
<dbReference type="GO" id="GO:0045296">
    <property type="term" value="F:cadherin binding"/>
    <property type="evidence" value="ECO:0007669"/>
    <property type="project" value="TreeGrafter"/>
</dbReference>
<dbReference type="SUPFAM" id="SSF49313">
    <property type="entry name" value="Cadherin-like"/>
    <property type="match status" value="1"/>
</dbReference>
<evidence type="ECO:0000256" key="2">
    <source>
        <dbReference type="ARBA" id="ARBA00022692"/>
    </source>
</evidence>
<dbReference type="GO" id="GO:0007156">
    <property type="term" value="P:homophilic cell adhesion via plasma membrane adhesion molecules"/>
    <property type="evidence" value="ECO:0007669"/>
    <property type="project" value="InterPro"/>
</dbReference>
<dbReference type="PRINTS" id="PR00205">
    <property type="entry name" value="CADHERIN"/>
</dbReference>
<dbReference type="GO" id="GO:0016342">
    <property type="term" value="C:catenin complex"/>
    <property type="evidence" value="ECO:0007669"/>
    <property type="project" value="TreeGrafter"/>
</dbReference>
<dbReference type="PROSITE" id="PS00232">
    <property type="entry name" value="CADHERIN_1"/>
    <property type="match status" value="1"/>
</dbReference>
<dbReference type="PROSITE" id="PS50268">
    <property type="entry name" value="CADHERIN_2"/>
    <property type="match status" value="2"/>
</dbReference>
<dbReference type="PANTHER" id="PTHR24027">
    <property type="entry name" value="CADHERIN-23"/>
    <property type="match status" value="1"/>
</dbReference>
<dbReference type="GO" id="GO:0005912">
    <property type="term" value="C:adherens junction"/>
    <property type="evidence" value="ECO:0007669"/>
    <property type="project" value="TreeGrafter"/>
</dbReference>
<keyword evidence="3" id="KW-0732">Signal</keyword>
<dbReference type="InterPro" id="IPR039808">
    <property type="entry name" value="Cadherin"/>
</dbReference>
<evidence type="ECO:0000256" key="5">
    <source>
        <dbReference type="ARBA" id="ARBA00022837"/>
    </source>
</evidence>
<comment type="subcellular location">
    <subcellularLocation>
        <location evidence="1">Membrane</location>
        <topology evidence="1">Single-pass membrane protein</topology>
    </subcellularLocation>
</comment>
<dbReference type="PANTHER" id="PTHR24027:SF422">
    <property type="entry name" value="CADHERIN DOMAIN-CONTAINING PROTEIN"/>
    <property type="match status" value="1"/>
</dbReference>
<dbReference type="EMBL" id="OB667698">
    <property type="protein sequence ID" value="CAD7234084.1"/>
    <property type="molecule type" value="Genomic_DNA"/>
</dbReference>
<dbReference type="SMART" id="SM00112">
    <property type="entry name" value="CA"/>
    <property type="match status" value="2"/>
</dbReference>
<keyword evidence="7" id="KW-0472">Membrane</keyword>
<reference evidence="8" key="1">
    <citation type="submission" date="2020-11" db="EMBL/GenBank/DDBJ databases">
        <authorList>
            <person name="Tran Van P."/>
        </authorList>
    </citation>
    <scope>NUCLEOTIDE SEQUENCE</scope>
</reference>
<dbReference type="InterPro" id="IPR002126">
    <property type="entry name" value="Cadherin-like_dom"/>
</dbReference>
<evidence type="ECO:0000256" key="7">
    <source>
        <dbReference type="ARBA" id="ARBA00023136"/>
    </source>
</evidence>
<feature type="non-terminal residue" evidence="8">
    <location>
        <position position="224"/>
    </location>
</feature>
<dbReference type="GO" id="GO:0005509">
    <property type="term" value="F:calcium ion binding"/>
    <property type="evidence" value="ECO:0007669"/>
    <property type="project" value="UniProtKB-UniRule"/>
</dbReference>
<dbReference type="InterPro" id="IPR015919">
    <property type="entry name" value="Cadherin-like_sf"/>
</dbReference>
<dbReference type="OrthoDB" id="10029135at2759"/>
<dbReference type="GO" id="GO:0008013">
    <property type="term" value="F:beta-catenin binding"/>
    <property type="evidence" value="ECO:0007669"/>
    <property type="project" value="TreeGrafter"/>
</dbReference>
<sequence length="224" mass="24563">NADCNVEGGESVVILDIEESRGNQIDQSTFPPELPITGNSGSDIVLEIEEGRSEGGRLFRLSGKRLRLTQPLDREDGDLSSLVFQLSCTVISTGVKRNIPVIVRITDVNDHSPAFLDEPYEVTIDELTPIGTTIFRGIKTQDPDSGSNGLVEFSVVPGDPDSSADGFGYFSIPLPHRGEVIVNHTLDYENTRRYFVQILARDRSADVASRRSSTTVLTVNIRDN</sequence>
<dbReference type="GO" id="GO:0034332">
    <property type="term" value="P:adherens junction organization"/>
    <property type="evidence" value="ECO:0007669"/>
    <property type="project" value="TreeGrafter"/>
</dbReference>
<name>A0A7R8WLM0_9CRUS</name>
<dbReference type="GO" id="GO:0016477">
    <property type="term" value="P:cell migration"/>
    <property type="evidence" value="ECO:0007669"/>
    <property type="project" value="TreeGrafter"/>
</dbReference>